<evidence type="ECO:0000313" key="4">
    <source>
        <dbReference type="Proteomes" id="UP000244855"/>
    </source>
</evidence>
<sequence>MAPSTNLAYQPVDALTTPCINNNRYSCMYAITCADAWLANVRAAGDNSEPPPNPTIPAEYLQKPRRQPIPAAYLVPPPSFAHSSLAPLKRRRAALSEIISPNQKRQRALNVPGRKMSQSSQSPTRKSSRQAGARTTKTEAPAEHDLLATQPVVDPNATPRQTLRKRAAPPSVPAPNLHTRPAPVLTPSASEEQADRDTKDVDAQSAYESTTSKRSRSPTQRIVNLQIARKPVVSKLAISSTDIPQDVRVLYKAVQALAQRSKGVIPLDIKAEIEKDTHSDLEDLKDYVAKISNDKTNKQLKDKFKAMREIRNKTSVCKTKHLHEPSWNELMHGPMLKQAALSRTSFSYYNITTTRVIKELVPGNEYGELLKGKIINFAVTLSPPLISTAHVINRLAASPSKLQRTINPSNYSPLCYEPVVLSIKTKSPNSGGKNGEVQLSL</sequence>
<gene>
    <name evidence="3" type="ORF">DM02DRAFT_635138</name>
</gene>
<evidence type="ECO:0000256" key="1">
    <source>
        <dbReference type="SAM" id="MobiDB-lite"/>
    </source>
</evidence>
<feature type="compositionally biased region" description="Basic and acidic residues" evidence="1">
    <location>
        <begin position="193"/>
        <end position="202"/>
    </location>
</feature>
<dbReference type="OrthoDB" id="4161186at2759"/>
<keyword evidence="4" id="KW-1185">Reference proteome</keyword>
<name>A0A2V1D3U3_9PLEO</name>
<feature type="domain" description="PD-(D/E)XK nuclease-like" evidence="2">
    <location>
        <begin position="279"/>
        <end position="440"/>
    </location>
</feature>
<evidence type="ECO:0000313" key="3">
    <source>
        <dbReference type="EMBL" id="PVH92720.1"/>
    </source>
</evidence>
<evidence type="ECO:0000259" key="2">
    <source>
        <dbReference type="Pfam" id="PF20516"/>
    </source>
</evidence>
<organism evidence="3 4">
    <name type="scientific">Periconia macrospinosa</name>
    <dbReference type="NCBI Taxonomy" id="97972"/>
    <lineage>
        <taxon>Eukaryota</taxon>
        <taxon>Fungi</taxon>
        <taxon>Dikarya</taxon>
        <taxon>Ascomycota</taxon>
        <taxon>Pezizomycotina</taxon>
        <taxon>Dothideomycetes</taxon>
        <taxon>Pleosporomycetidae</taxon>
        <taxon>Pleosporales</taxon>
        <taxon>Massarineae</taxon>
        <taxon>Periconiaceae</taxon>
        <taxon>Periconia</taxon>
    </lineage>
</organism>
<dbReference type="Pfam" id="PF20516">
    <property type="entry name" value="PDDEXK_12"/>
    <property type="match status" value="1"/>
</dbReference>
<feature type="region of interest" description="Disordered" evidence="1">
    <location>
        <begin position="96"/>
        <end position="219"/>
    </location>
</feature>
<dbReference type="EMBL" id="KZ805654">
    <property type="protein sequence ID" value="PVH92720.1"/>
    <property type="molecule type" value="Genomic_DNA"/>
</dbReference>
<dbReference type="Proteomes" id="UP000244855">
    <property type="component" value="Unassembled WGS sequence"/>
</dbReference>
<proteinExistence type="predicted"/>
<protein>
    <recommendedName>
        <fullName evidence="2">PD-(D/E)XK nuclease-like domain-containing protein</fullName>
    </recommendedName>
</protein>
<feature type="compositionally biased region" description="Basic and acidic residues" evidence="1">
    <location>
        <begin position="136"/>
        <end position="146"/>
    </location>
</feature>
<accession>A0A2V1D3U3</accession>
<dbReference type="STRING" id="97972.A0A2V1D3U3"/>
<dbReference type="InterPro" id="IPR046797">
    <property type="entry name" value="PDDEXK_12"/>
</dbReference>
<feature type="compositionally biased region" description="Polar residues" evidence="1">
    <location>
        <begin position="206"/>
        <end position="219"/>
    </location>
</feature>
<reference evidence="3 4" key="1">
    <citation type="journal article" date="2018" name="Sci. Rep.">
        <title>Comparative genomics provides insights into the lifestyle and reveals functional heterogeneity of dark septate endophytic fungi.</title>
        <authorList>
            <person name="Knapp D.G."/>
            <person name="Nemeth J.B."/>
            <person name="Barry K."/>
            <person name="Hainaut M."/>
            <person name="Henrissat B."/>
            <person name="Johnson J."/>
            <person name="Kuo A."/>
            <person name="Lim J.H.P."/>
            <person name="Lipzen A."/>
            <person name="Nolan M."/>
            <person name="Ohm R.A."/>
            <person name="Tamas L."/>
            <person name="Grigoriev I.V."/>
            <person name="Spatafora J.W."/>
            <person name="Nagy L.G."/>
            <person name="Kovacs G.M."/>
        </authorList>
    </citation>
    <scope>NUCLEOTIDE SEQUENCE [LARGE SCALE GENOMIC DNA]</scope>
    <source>
        <strain evidence="3 4">DSE2036</strain>
    </source>
</reference>
<dbReference type="AlphaFoldDB" id="A0A2V1D3U3"/>